<accession>A0A0T7GGJ2</accession>
<dbReference type="Proteomes" id="UP000039660">
    <property type="component" value="Unassembled WGS sequence"/>
</dbReference>
<evidence type="ECO:0000313" key="4">
    <source>
        <dbReference type="Proteomes" id="UP000039660"/>
    </source>
</evidence>
<feature type="chain" id="PRO_5006683192" evidence="2">
    <location>
        <begin position="24"/>
        <end position="75"/>
    </location>
</feature>
<organism evidence="3 4">
    <name type="scientific">Neorhizobium galegae bv. officinalis</name>
    <dbReference type="NCBI Taxonomy" id="323656"/>
    <lineage>
        <taxon>Bacteria</taxon>
        <taxon>Pseudomonadati</taxon>
        <taxon>Pseudomonadota</taxon>
        <taxon>Alphaproteobacteria</taxon>
        <taxon>Hyphomicrobiales</taxon>
        <taxon>Rhizobiaceae</taxon>
        <taxon>Rhizobium/Agrobacterium group</taxon>
        <taxon>Neorhizobium</taxon>
    </lineage>
</organism>
<keyword evidence="2" id="KW-0732">Signal</keyword>
<name>A0A0T7GGJ2_NEOGA</name>
<dbReference type="RefSeq" id="WP_046632521.1">
    <property type="nucleotide sequence ID" value="NZ_CCRK01000002.1"/>
</dbReference>
<evidence type="ECO:0000256" key="2">
    <source>
        <dbReference type="SAM" id="SignalP"/>
    </source>
</evidence>
<feature type="compositionally biased region" description="Polar residues" evidence="1">
    <location>
        <begin position="63"/>
        <end position="75"/>
    </location>
</feature>
<sequence length="75" mass="7890">MKTSISAIAAMIAAASFGGSALAEGDYFEGTSKTHASAHVNGGNIDNVRTGSIQIRDNDRQESQSIFGNTTRDNR</sequence>
<feature type="signal peptide" evidence="2">
    <location>
        <begin position="1"/>
        <end position="23"/>
    </location>
</feature>
<dbReference type="AlphaFoldDB" id="A0A0T7GGJ2"/>
<feature type="region of interest" description="Disordered" evidence="1">
    <location>
        <begin position="52"/>
        <end position="75"/>
    </location>
</feature>
<protein>
    <submittedName>
        <fullName evidence="3">Uncharacterized protein</fullName>
    </submittedName>
</protein>
<reference evidence="3 4" key="1">
    <citation type="submission" date="2014-08" db="EMBL/GenBank/DDBJ databases">
        <authorList>
            <person name="Chen Y.-H."/>
        </authorList>
    </citation>
    <scope>NUCLEOTIDE SEQUENCE [LARGE SCALE GENOMIC DNA]</scope>
</reference>
<dbReference type="EMBL" id="CCRK01000002">
    <property type="protein sequence ID" value="CDZ46399.1"/>
    <property type="molecule type" value="Genomic_DNA"/>
</dbReference>
<proteinExistence type="predicted"/>
<evidence type="ECO:0000256" key="1">
    <source>
        <dbReference type="SAM" id="MobiDB-lite"/>
    </source>
</evidence>
<evidence type="ECO:0000313" key="3">
    <source>
        <dbReference type="EMBL" id="CDZ46399.1"/>
    </source>
</evidence>
<gene>
    <name evidence="3" type="ORF">NGAL_HAMBI1189_13890</name>
</gene>